<protein>
    <submittedName>
        <fullName evidence="1">Uncharacterized protein</fullName>
    </submittedName>
</protein>
<reference evidence="1 2" key="1">
    <citation type="submission" date="2019-07" db="EMBL/GenBank/DDBJ databases">
        <title>The draft genome sequence of Aquimarina algiphila M91.</title>
        <authorList>
            <person name="Meng X."/>
        </authorList>
    </citation>
    <scope>NUCLEOTIDE SEQUENCE [LARGE SCALE GENOMIC DNA]</scope>
    <source>
        <strain evidence="1 2">M91</strain>
    </source>
</reference>
<dbReference type="OrthoDB" id="1164549at2"/>
<dbReference type="Proteomes" id="UP000318833">
    <property type="component" value="Unassembled WGS sequence"/>
</dbReference>
<name>A0A554VJ89_9FLAO</name>
<keyword evidence="2" id="KW-1185">Reference proteome</keyword>
<sequence>MTLYNYTVKDESKNTIVESGMGELFDLETVIPIEILSILELYEDEKGVITISVRAGDFSYDINKIRSVSA</sequence>
<comment type="caution">
    <text evidence="1">The sequence shown here is derived from an EMBL/GenBank/DDBJ whole genome shotgun (WGS) entry which is preliminary data.</text>
</comment>
<accession>A0A554VJ89</accession>
<organism evidence="1 2">
    <name type="scientific">Aquimarina algiphila</name>
    <dbReference type="NCBI Taxonomy" id="2047982"/>
    <lineage>
        <taxon>Bacteria</taxon>
        <taxon>Pseudomonadati</taxon>
        <taxon>Bacteroidota</taxon>
        <taxon>Flavobacteriia</taxon>
        <taxon>Flavobacteriales</taxon>
        <taxon>Flavobacteriaceae</taxon>
        <taxon>Aquimarina</taxon>
    </lineage>
</organism>
<evidence type="ECO:0000313" key="2">
    <source>
        <dbReference type="Proteomes" id="UP000318833"/>
    </source>
</evidence>
<gene>
    <name evidence="1" type="ORF">FOF46_14575</name>
</gene>
<dbReference type="EMBL" id="VLNR01000028">
    <property type="protein sequence ID" value="TSE07945.1"/>
    <property type="molecule type" value="Genomic_DNA"/>
</dbReference>
<proteinExistence type="predicted"/>
<evidence type="ECO:0000313" key="1">
    <source>
        <dbReference type="EMBL" id="TSE07945.1"/>
    </source>
</evidence>
<dbReference type="RefSeq" id="WP_143916959.1">
    <property type="nucleotide sequence ID" value="NZ_CANMXV010000127.1"/>
</dbReference>
<dbReference type="AlphaFoldDB" id="A0A554VJ89"/>